<dbReference type="SUPFAM" id="SSF51735">
    <property type="entry name" value="NAD(P)-binding Rossmann-fold domains"/>
    <property type="match status" value="1"/>
</dbReference>
<feature type="domain" description="NAD-dependent epimerase/dehydratase" evidence="2">
    <location>
        <begin position="8"/>
        <end position="235"/>
    </location>
</feature>
<dbReference type="RefSeq" id="WP_404671974.1">
    <property type="nucleotide sequence ID" value="NZ_JBJDPD010000005.1"/>
</dbReference>
<protein>
    <submittedName>
        <fullName evidence="4">Hybrid nucleoside-diphosphate sugar epimerase/sugar transferase</fullName>
        <ecNumber evidence="4">1.1.1.-</ecNumber>
    </submittedName>
</protein>
<evidence type="ECO:0000313" key="5">
    <source>
        <dbReference type="Proteomes" id="UP001620234"/>
    </source>
</evidence>
<dbReference type="EC" id="1.1.1.-" evidence="4"/>
<keyword evidence="4" id="KW-0560">Oxidoreductase</keyword>
<keyword evidence="5" id="KW-1185">Reference proteome</keyword>
<dbReference type="InterPro" id="IPR001509">
    <property type="entry name" value="Epimerase_deHydtase"/>
</dbReference>
<organism evidence="4 5">
    <name type="scientific">Psychrobacter namhaensis</name>
    <dbReference type="NCBI Taxonomy" id="292734"/>
    <lineage>
        <taxon>Bacteria</taxon>
        <taxon>Pseudomonadati</taxon>
        <taxon>Pseudomonadota</taxon>
        <taxon>Gammaproteobacteria</taxon>
        <taxon>Moraxellales</taxon>
        <taxon>Moraxellaceae</taxon>
        <taxon>Psychrobacter</taxon>
    </lineage>
</organism>
<feature type="domain" description="Bacterial sugar transferase" evidence="3">
    <location>
        <begin position="332"/>
        <end position="501"/>
    </location>
</feature>
<evidence type="ECO:0000256" key="1">
    <source>
        <dbReference type="ARBA" id="ARBA00006464"/>
    </source>
</evidence>
<sequence length="511" mass="55968">MSNVHRLLLTGATGFVGGALQQRIIADDNYDLTIAVRKVKERTEAVRTVKVSDLKADTDWSDALEDVDIIVHSAARVHVMDDKSADPLTEFRKVNVEGTLNLARQAVEAGVKRFIFISSIKVNGEGTELGKPYTTHSKPNPIDPYGVSKYEAEQGLLKISETTLLEVVIIRPTLVYGENVKGNFHSLMKWTYKGIPLPIGGIKQNLRSLVSVDNLVDFIITCIEHKDAKNEVFLISDDNDISTAGLLEEISKGLGVKNKAINIPPKLINTAAGTLGKSDVAQRLSGSLQVDISKAKTLLGWQPKYSTSESIQKAAQFYKSNLTDHKSMTLQRPLDVFFSATGLVVASPLLIGATAIGYLDTGSPLFIQERVGKDQKSFKLIKFRTMKMTTESVASHLVDNTSITKLGKVLRKTKLDELPQLLNVLKGEMSLVGPRPNLFNQNDLIEARENMGVYDVLPGVTGLAQLSGVDMSTPEYLAKKDKEMIDSMSLKNYFSYIVRTALGKGSGDAVK</sequence>
<dbReference type="EMBL" id="JBJDPD010000005">
    <property type="protein sequence ID" value="MFK4000682.1"/>
    <property type="molecule type" value="Genomic_DNA"/>
</dbReference>
<dbReference type="CDD" id="cd05232">
    <property type="entry name" value="UDP_G4E_4_SDR_e"/>
    <property type="match status" value="1"/>
</dbReference>
<proteinExistence type="inferred from homology"/>
<dbReference type="InterPro" id="IPR003362">
    <property type="entry name" value="Bact_transf"/>
</dbReference>
<name>A0ABW8L8B9_9GAMM</name>
<dbReference type="GO" id="GO:0016740">
    <property type="term" value="F:transferase activity"/>
    <property type="evidence" value="ECO:0007669"/>
    <property type="project" value="UniProtKB-KW"/>
</dbReference>
<dbReference type="Proteomes" id="UP001620234">
    <property type="component" value="Unassembled WGS sequence"/>
</dbReference>
<keyword evidence="4" id="KW-0808">Transferase</keyword>
<reference evidence="4 5" key="1">
    <citation type="submission" date="2024-11" db="EMBL/GenBank/DDBJ databases">
        <title>The Natural Products Discovery Center: Release of the First 8490 Sequenced Strains for Exploring Actinobacteria Biosynthetic Diversity.</title>
        <authorList>
            <person name="Kalkreuter E."/>
            <person name="Kautsar S.A."/>
            <person name="Yang D."/>
            <person name="Bader C.D."/>
            <person name="Teijaro C.N."/>
            <person name="Fluegel L."/>
            <person name="Davis C.M."/>
            <person name="Simpson J.R."/>
            <person name="Lauterbach L."/>
            <person name="Steele A.D."/>
            <person name="Gui C."/>
            <person name="Meng S."/>
            <person name="Li G."/>
            <person name="Viehrig K."/>
            <person name="Ye F."/>
            <person name="Su P."/>
            <person name="Kiefer A.F."/>
            <person name="Nichols A."/>
            <person name="Cepeda A.J."/>
            <person name="Yan W."/>
            <person name="Fan B."/>
            <person name="Jiang Y."/>
            <person name="Adhikari A."/>
            <person name="Zheng C.-J."/>
            <person name="Schuster L."/>
            <person name="Cowan T.M."/>
            <person name="Smanski M.J."/>
            <person name="Chevrette M.G."/>
            <person name="De Carvalho L.P.S."/>
            <person name="Shen B."/>
        </authorList>
    </citation>
    <scope>NUCLEOTIDE SEQUENCE [LARGE SCALE GENOMIC DNA]</scope>
    <source>
        <strain evidence="4 5">NPDC077433</strain>
    </source>
</reference>
<dbReference type="GO" id="GO:0016491">
    <property type="term" value="F:oxidoreductase activity"/>
    <property type="evidence" value="ECO:0007669"/>
    <property type="project" value="UniProtKB-KW"/>
</dbReference>
<dbReference type="InterPro" id="IPR036291">
    <property type="entry name" value="NAD(P)-bd_dom_sf"/>
</dbReference>
<dbReference type="Gene3D" id="3.40.50.720">
    <property type="entry name" value="NAD(P)-binding Rossmann-like Domain"/>
    <property type="match status" value="1"/>
</dbReference>
<dbReference type="PANTHER" id="PTHR30576">
    <property type="entry name" value="COLANIC BIOSYNTHESIS UDP-GLUCOSE LIPID CARRIER TRANSFERASE"/>
    <property type="match status" value="1"/>
</dbReference>
<evidence type="ECO:0000259" key="3">
    <source>
        <dbReference type="Pfam" id="PF02397"/>
    </source>
</evidence>
<gene>
    <name evidence="4" type="ORF">ACI2I3_04940</name>
</gene>
<dbReference type="PANTHER" id="PTHR30576:SF10">
    <property type="entry name" value="SLL5057 PROTEIN"/>
    <property type="match status" value="1"/>
</dbReference>
<evidence type="ECO:0000313" key="4">
    <source>
        <dbReference type="EMBL" id="MFK4000682.1"/>
    </source>
</evidence>
<comment type="similarity">
    <text evidence="1">Belongs to the bacterial sugar transferase family.</text>
</comment>
<dbReference type="Pfam" id="PF01370">
    <property type="entry name" value="Epimerase"/>
    <property type="match status" value="1"/>
</dbReference>
<comment type="caution">
    <text evidence="4">The sequence shown here is derived from an EMBL/GenBank/DDBJ whole genome shotgun (WGS) entry which is preliminary data.</text>
</comment>
<accession>A0ABW8L8B9</accession>
<dbReference type="Pfam" id="PF02397">
    <property type="entry name" value="Bac_transf"/>
    <property type="match status" value="1"/>
</dbReference>
<evidence type="ECO:0000259" key="2">
    <source>
        <dbReference type="Pfam" id="PF01370"/>
    </source>
</evidence>